<sequence>MAVEFDKFYKAIGHQGAGRINLESDTFKAVLTNTAPDLAASEVLADIAQIPNGNGYTTGGVTLTSVVWTQPSADGKWRFTSAQFKWVASSGSIGPFRYIVIYSDTSSGDKVVGRFDFGSAITIPDGSEFGITPGTDGIFREGKGVFA</sequence>
<evidence type="ECO:0000313" key="1">
    <source>
        <dbReference type="EMBL" id="MFC0243689.1"/>
    </source>
</evidence>
<dbReference type="Proteomes" id="UP001589775">
    <property type="component" value="Unassembled WGS sequence"/>
</dbReference>
<reference evidence="1 2" key="1">
    <citation type="submission" date="2024-09" db="EMBL/GenBank/DDBJ databases">
        <authorList>
            <person name="Sun Q."/>
            <person name="Mori K."/>
        </authorList>
    </citation>
    <scope>NUCLEOTIDE SEQUENCE [LARGE SCALE GENOMIC DNA]</scope>
    <source>
        <strain evidence="1 2">KCTC 23279</strain>
    </source>
</reference>
<organism evidence="1 2">
    <name type="scientific">Rhodopseudomonas telluris</name>
    <dbReference type="NCBI Taxonomy" id="644215"/>
    <lineage>
        <taxon>Bacteria</taxon>
        <taxon>Pseudomonadati</taxon>
        <taxon>Pseudomonadota</taxon>
        <taxon>Alphaproteobacteria</taxon>
        <taxon>Hyphomicrobiales</taxon>
        <taxon>Nitrobacteraceae</taxon>
        <taxon>Rhodopseudomonas</taxon>
    </lineage>
</organism>
<protein>
    <submittedName>
        <fullName evidence="1">Uncharacterized protein</fullName>
    </submittedName>
</protein>
<evidence type="ECO:0000313" key="2">
    <source>
        <dbReference type="Proteomes" id="UP001589775"/>
    </source>
</evidence>
<gene>
    <name evidence="1" type="ORF">ACFFJ6_24615</name>
</gene>
<dbReference type="EMBL" id="JBHLWM010000012">
    <property type="protein sequence ID" value="MFC0243689.1"/>
    <property type="molecule type" value="Genomic_DNA"/>
</dbReference>
<keyword evidence="2" id="KW-1185">Reference proteome</keyword>
<name>A0ABV6EZM2_9BRAD</name>
<dbReference type="RefSeq" id="WP_378392918.1">
    <property type="nucleotide sequence ID" value="NZ_JBHLWM010000012.1"/>
</dbReference>
<proteinExistence type="predicted"/>
<accession>A0ABV6EZM2</accession>
<comment type="caution">
    <text evidence="1">The sequence shown here is derived from an EMBL/GenBank/DDBJ whole genome shotgun (WGS) entry which is preliminary data.</text>
</comment>